<organism evidence="1 2">
    <name type="scientific">Dermacentor silvarum</name>
    <name type="common">Tick</name>
    <dbReference type="NCBI Taxonomy" id="543639"/>
    <lineage>
        <taxon>Eukaryota</taxon>
        <taxon>Metazoa</taxon>
        <taxon>Ecdysozoa</taxon>
        <taxon>Arthropoda</taxon>
        <taxon>Chelicerata</taxon>
        <taxon>Arachnida</taxon>
        <taxon>Acari</taxon>
        <taxon>Parasitiformes</taxon>
        <taxon>Ixodida</taxon>
        <taxon>Ixodoidea</taxon>
        <taxon>Ixodidae</taxon>
        <taxon>Rhipicephalinae</taxon>
        <taxon>Dermacentor</taxon>
    </lineage>
</organism>
<name>A0ACB8D098_DERSI</name>
<protein>
    <submittedName>
        <fullName evidence="1">Uncharacterized protein</fullName>
    </submittedName>
</protein>
<evidence type="ECO:0000313" key="1">
    <source>
        <dbReference type="EMBL" id="KAH7954888.1"/>
    </source>
</evidence>
<proteinExistence type="predicted"/>
<dbReference type="Proteomes" id="UP000821865">
    <property type="component" value="Chromosome 4"/>
</dbReference>
<evidence type="ECO:0000313" key="2">
    <source>
        <dbReference type="Proteomes" id="UP000821865"/>
    </source>
</evidence>
<comment type="caution">
    <text evidence="1">The sequence shown here is derived from an EMBL/GenBank/DDBJ whole genome shotgun (WGS) entry which is preliminary data.</text>
</comment>
<gene>
    <name evidence="1" type="ORF">HPB49_022584</name>
</gene>
<dbReference type="EMBL" id="CM023473">
    <property type="protein sequence ID" value="KAH7954888.1"/>
    <property type="molecule type" value="Genomic_DNA"/>
</dbReference>
<accession>A0ACB8D098</accession>
<keyword evidence="2" id="KW-1185">Reference proteome</keyword>
<reference evidence="1" key="1">
    <citation type="submission" date="2020-05" db="EMBL/GenBank/DDBJ databases">
        <title>Large-scale comparative analyses of tick genomes elucidate their genetic diversity and vector capacities.</title>
        <authorList>
            <person name="Jia N."/>
            <person name="Wang J."/>
            <person name="Shi W."/>
            <person name="Du L."/>
            <person name="Sun Y."/>
            <person name="Zhan W."/>
            <person name="Jiang J."/>
            <person name="Wang Q."/>
            <person name="Zhang B."/>
            <person name="Ji P."/>
            <person name="Sakyi L.B."/>
            <person name="Cui X."/>
            <person name="Yuan T."/>
            <person name="Jiang B."/>
            <person name="Yang W."/>
            <person name="Lam T.T.-Y."/>
            <person name="Chang Q."/>
            <person name="Ding S."/>
            <person name="Wang X."/>
            <person name="Zhu J."/>
            <person name="Ruan X."/>
            <person name="Zhao L."/>
            <person name="Wei J."/>
            <person name="Que T."/>
            <person name="Du C."/>
            <person name="Cheng J."/>
            <person name="Dai P."/>
            <person name="Han X."/>
            <person name="Huang E."/>
            <person name="Gao Y."/>
            <person name="Liu J."/>
            <person name="Shao H."/>
            <person name="Ye R."/>
            <person name="Li L."/>
            <person name="Wei W."/>
            <person name="Wang X."/>
            <person name="Wang C."/>
            <person name="Yang T."/>
            <person name="Huo Q."/>
            <person name="Li W."/>
            <person name="Guo W."/>
            <person name="Chen H."/>
            <person name="Zhou L."/>
            <person name="Ni X."/>
            <person name="Tian J."/>
            <person name="Zhou Y."/>
            <person name="Sheng Y."/>
            <person name="Liu T."/>
            <person name="Pan Y."/>
            <person name="Xia L."/>
            <person name="Li J."/>
            <person name="Zhao F."/>
            <person name="Cao W."/>
        </authorList>
    </citation>
    <scope>NUCLEOTIDE SEQUENCE</scope>
    <source>
        <strain evidence="1">Dsil-2018</strain>
    </source>
</reference>
<sequence>MAYKIQRPAEARRPKLNAPPSLPFPLPEPCNPGAHRGWALKEEEYVKNIRLNLDTTDPNMGVVRATCSPSMKSGVYVVSAWFEKTTGNVVGAHCQCVAG</sequence>